<organism evidence="1 2">
    <name type="scientific">Mucilaginibacter paludis DSM 18603</name>
    <dbReference type="NCBI Taxonomy" id="714943"/>
    <lineage>
        <taxon>Bacteria</taxon>
        <taxon>Pseudomonadati</taxon>
        <taxon>Bacteroidota</taxon>
        <taxon>Sphingobacteriia</taxon>
        <taxon>Sphingobacteriales</taxon>
        <taxon>Sphingobacteriaceae</taxon>
        <taxon>Mucilaginibacter</taxon>
    </lineage>
</organism>
<sequence>MAASKLTLSIEPEVIERAKKYAREKHVSLSKLVQNYLKGIDQKENTGYVTPENEIPDDILKLTGILKGKVPGDLDVWDAKYEYLKEKYDL</sequence>
<proteinExistence type="predicted"/>
<dbReference type="Pfam" id="PF19891">
    <property type="entry name" value="DUF6364"/>
    <property type="match status" value="1"/>
</dbReference>
<dbReference type="Proteomes" id="UP000002774">
    <property type="component" value="Chromosome"/>
</dbReference>
<name>H1YGM5_9SPHI</name>
<evidence type="ECO:0000313" key="1">
    <source>
        <dbReference type="EMBL" id="EHQ25411.1"/>
    </source>
</evidence>
<reference evidence="1" key="1">
    <citation type="submission" date="2011-09" db="EMBL/GenBank/DDBJ databases">
        <title>The permanent draft genome of Mucilaginibacter paludis DSM 18603.</title>
        <authorList>
            <consortium name="US DOE Joint Genome Institute (JGI-PGF)"/>
            <person name="Lucas S."/>
            <person name="Han J."/>
            <person name="Lapidus A."/>
            <person name="Bruce D."/>
            <person name="Goodwin L."/>
            <person name="Pitluck S."/>
            <person name="Peters L."/>
            <person name="Kyrpides N."/>
            <person name="Mavromatis K."/>
            <person name="Ivanova N."/>
            <person name="Mikhailova N."/>
            <person name="Held B."/>
            <person name="Detter J.C."/>
            <person name="Tapia R."/>
            <person name="Han C."/>
            <person name="Land M."/>
            <person name="Hauser L."/>
            <person name="Markowitz V."/>
            <person name="Cheng J.-F."/>
            <person name="Hugenholtz P."/>
            <person name="Woyke T."/>
            <person name="Wu D."/>
            <person name="Tindall B."/>
            <person name="Brambilla E."/>
            <person name="Klenk H.-P."/>
            <person name="Eisen J.A."/>
        </authorList>
    </citation>
    <scope>NUCLEOTIDE SEQUENCE [LARGE SCALE GENOMIC DNA]</scope>
    <source>
        <strain evidence="1">DSM 18603</strain>
    </source>
</reference>
<dbReference type="AlphaFoldDB" id="H1YGM5"/>
<dbReference type="STRING" id="714943.Mucpa_1247"/>
<evidence type="ECO:0008006" key="3">
    <source>
        <dbReference type="Google" id="ProtNLM"/>
    </source>
</evidence>
<dbReference type="RefSeq" id="WP_008505135.1">
    <property type="nucleotide sequence ID" value="NZ_CM001403.1"/>
</dbReference>
<accession>H1YGM5</accession>
<dbReference type="OrthoDB" id="799804at2"/>
<gene>
    <name evidence="1" type="ORF">Mucpa_1247</name>
</gene>
<dbReference type="EMBL" id="CM001403">
    <property type="protein sequence ID" value="EHQ25411.1"/>
    <property type="molecule type" value="Genomic_DNA"/>
</dbReference>
<dbReference type="InterPro" id="IPR045944">
    <property type="entry name" value="DUF6364"/>
</dbReference>
<evidence type="ECO:0000313" key="2">
    <source>
        <dbReference type="Proteomes" id="UP000002774"/>
    </source>
</evidence>
<dbReference type="HOGENOM" id="CLU_168243_3_0_10"/>
<protein>
    <recommendedName>
        <fullName evidence="3">Antitoxin</fullName>
    </recommendedName>
</protein>
<keyword evidence="2" id="KW-1185">Reference proteome</keyword>